<keyword evidence="9" id="KW-1185">Reference proteome</keyword>
<dbReference type="SUPFAM" id="SSF51197">
    <property type="entry name" value="Clavaminate synthase-like"/>
    <property type="match status" value="1"/>
</dbReference>
<dbReference type="EMBL" id="JAWXYG010000007">
    <property type="protein sequence ID" value="KAK4268153.1"/>
    <property type="molecule type" value="Genomic_DNA"/>
</dbReference>
<dbReference type="Proteomes" id="UP001293593">
    <property type="component" value="Unassembled WGS sequence"/>
</dbReference>
<evidence type="ECO:0000256" key="3">
    <source>
        <dbReference type="ARBA" id="ARBA00022896"/>
    </source>
</evidence>
<dbReference type="PANTHER" id="PTHR47991">
    <property type="entry name" value="OXOGLUTARATE/IRON-DEPENDENT DIOXYGENASE"/>
    <property type="match status" value="1"/>
</dbReference>
<protein>
    <recommendedName>
        <fullName evidence="7">Fe2OG dioxygenase domain-containing protein</fullName>
    </recommendedName>
</protein>
<keyword evidence="5" id="KW-0560">Oxidoreductase</keyword>
<dbReference type="InterPro" id="IPR050295">
    <property type="entry name" value="Plant_2OG-oxidoreductases"/>
</dbReference>
<dbReference type="GO" id="GO:0046872">
    <property type="term" value="F:metal ion binding"/>
    <property type="evidence" value="ECO:0007669"/>
    <property type="project" value="UniProtKB-KW"/>
</dbReference>
<dbReference type="Gene3D" id="2.60.120.330">
    <property type="entry name" value="B-lactam Antibiotic, Isopenicillin N Synthase, Chain"/>
    <property type="match status" value="1"/>
</dbReference>
<evidence type="ECO:0000256" key="5">
    <source>
        <dbReference type="RuleBase" id="RU003682"/>
    </source>
</evidence>
<evidence type="ECO:0000256" key="1">
    <source>
        <dbReference type="ARBA" id="ARBA00008056"/>
    </source>
</evidence>
<keyword evidence="4 5" id="KW-0408">Iron</keyword>
<accession>A0AAE1JHM9</accession>
<dbReference type="GO" id="GO:0016491">
    <property type="term" value="F:oxidoreductase activity"/>
    <property type="evidence" value="ECO:0007669"/>
    <property type="project" value="UniProtKB-KW"/>
</dbReference>
<evidence type="ECO:0000256" key="2">
    <source>
        <dbReference type="ARBA" id="ARBA00022723"/>
    </source>
</evidence>
<evidence type="ECO:0000256" key="6">
    <source>
        <dbReference type="SAM" id="MobiDB-lite"/>
    </source>
</evidence>
<evidence type="ECO:0000313" key="9">
    <source>
        <dbReference type="Proteomes" id="UP001293593"/>
    </source>
</evidence>
<feature type="domain" description="Fe2OG dioxygenase" evidence="7">
    <location>
        <begin position="193"/>
        <end position="294"/>
    </location>
</feature>
<evidence type="ECO:0000313" key="8">
    <source>
        <dbReference type="EMBL" id="KAK4268154.1"/>
    </source>
</evidence>
<dbReference type="InterPro" id="IPR026992">
    <property type="entry name" value="DIOX_N"/>
</dbReference>
<dbReference type="GO" id="GO:0031418">
    <property type="term" value="F:L-ascorbic acid binding"/>
    <property type="evidence" value="ECO:0007669"/>
    <property type="project" value="UniProtKB-KW"/>
</dbReference>
<sequence>MATNVISSSQEYSSTPSPVQPSNSNHSSTVTRSYSAFDDEIPTVDYSLLFSDDPLQQSLALEHLGQASCKFGFFYLVNHRIPDTVLNNLFKGMTEFFDPMNLEERKVYGKKDPVDKIRWDINSSNSHGENREYLKVMTHPQCHFPSNPSGFSEVLNEYHREMRNIVVGLAKAMSKTLGFEANYIEKAFELESGFDVSAMNLYPPNHVSKGHVGIGDHTDPGFIITLTQDVNGGLQILSHTGKWINVYIPDHAILIQLGDHLEILTNGKYKSHVHKVIVANNEVQRLTVATLHGPSLDKVVAPALEFVDEDHPPAYLGMTYKQSLEAKGHDEIDVQSSLDKIRLPSA</sequence>
<dbReference type="InterPro" id="IPR005123">
    <property type="entry name" value="Oxoglu/Fe-dep_dioxygenase_dom"/>
</dbReference>
<feature type="compositionally biased region" description="Polar residues" evidence="6">
    <location>
        <begin position="20"/>
        <end position="30"/>
    </location>
</feature>
<comment type="caution">
    <text evidence="8">The sequence shown here is derived from an EMBL/GenBank/DDBJ whole genome shotgun (WGS) entry which is preliminary data.</text>
</comment>
<feature type="compositionally biased region" description="Low complexity" evidence="6">
    <location>
        <begin position="7"/>
        <end position="17"/>
    </location>
</feature>
<evidence type="ECO:0000259" key="7">
    <source>
        <dbReference type="PROSITE" id="PS51471"/>
    </source>
</evidence>
<proteinExistence type="inferred from homology"/>
<dbReference type="PROSITE" id="PS51471">
    <property type="entry name" value="FE2OG_OXY"/>
    <property type="match status" value="1"/>
</dbReference>
<evidence type="ECO:0000256" key="4">
    <source>
        <dbReference type="ARBA" id="ARBA00023004"/>
    </source>
</evidence>
<dbReference type="InterPro" id="IPR044861">
    <property type="entry name" value="IPNS-like_FE2OG_OXY"/>
</dbReference>
<reference evidence="8" key="1">
    <citation type="submission" date="2023-10" db="EMBL/GenBank/DDBJ databases">
        <title>Chromosome-level genome of the transformable northern wattle, Acacia crassicarpa.</title>
        <authorList>
            <person name="Massaro I."/>
            <person name="Sinha N.R."/>
            <person name="Poethig S."/>
            <person name="Leichty A.R."/>
        </authorList>
    </citation>
    <scope>NUCLEOTIDE SEQUENCE</scope>
    <source>
        <strain evidence="8">Acra3RX</strain>
        <tissue evidence="8">Leaf</tissue>
    </source>
</reference>
<organism evidence="8 9">
    <name type="scientific">Acacia crassicarpa</name>
    <name type="common">northern wattle</name>
    <dbReference type="NCBI Taxonomy" id="499986"/>
    <lineage>
        <taxon>Eukaryota</taxon>
        <taxon>Viridiplantae</taxon>
        <taxon>Streptophyta</taxon>
        <taxon>Embryophyta</taxon>
        <taxon>Tracheophyta</taxon>
        <taxon>Spermatophyta</taxon>
        <taxon>Magnoliopsida</taxon>
        <taxon>eudicotyledons</taxon>
        <taxon>Gunneridae</taxon>
        <taxon>Pentapetalae</taxon>
        <taxon>rosids</taxon>
        <taxon>fabids</taxon>
        <taxon>Fabales</taxon>
        <taxon>Fabaceae</taxon>
        <taxon>Caesalpinioideae</taxon>
        <taxon>mimosoid clade</taxon>
        <taxon>Acacieae</taxon>
        <taxon>Acacia</taxon>
    </lineage>
</organism>
<keyword evidence="2 5" id="KW-0479">Metal-binding</keyword>
<dbReference type="Pfam" id="PF14226">
    <property type="entry name" value="DIOX_N"/>
    <property type="match status" value="1"/>
</dbReference>
<dbReference type="AlphaFoldDB" id="A0AAE1JHM9"/>
<dbReference type="InterPro" id="IPR027443">
    <property type="entry name" value="IPNS-like_sf"/>
</dbReference>
<feature type="region of interest" description="Disordered" evidence="6">
    <location>
        <begin position="1"/>
        <end position="30"/>
    </location>
</feature>
<gene>
    <name evidence="8" type="ORF">QN277_024843</name>
</gene>
<comment type="similarity">
    <text evidence="1 5">Belongs to the iron/ascorbate-dependent oxidoreductase family.</text>
</comment>
<keyword evidence="3" id="KW-0847">Vitamin C</keyword>
<dbReference type="Pfam" id="PF03171">
    <property type="entry name" value="2OG-FeII_Oxy"/>
    <property type="match status" value="1"/>
</dbReference>
<name>A0AAE1JHM9_9FABA</name>
<dbReference type="EMBL" id="JAWXYG010000007">
    <property type="protein sequence ID" value="KAK4268154.1"/>
    <property type="molecule type" value="Genomic_DNA"/>
</dbReference>